<dbReference type="PANTHER" id="PTHR47965:SF67">
    <property type="entry name" value="BASIC 7S GLOBULIN 2-LIKE"/>
    <property type="match status" value="1"/>
</dbReference>
<comment type="caution">
    <text evidence="7">The sequence shown here is derived from an EMBL/GenBank/DDBJ whole genome shotgun (WGS) entry which is preliminary data.</text>
</comment>
<organism evidence="7 8">
    <name type="scientific">Sesamum angolense</name>
    <dbReference type="NCBI Taxonomy" id="2727404"/>
    <lineage>
        <taxon>Eukaryota</taxon>
        <taxon>Viridiplantae</taxon>
        <taxon>Streptophyta</taxon>
        <taxon>Embryophyta</taxon>
        <taxon>Tracheophyta</taxon>
        <taxon>Spermatophyta</taxon>
        <taxon>Magnoliopsida</taxon>
        <taxon>eudicotyledons</taxon>
        <taxon>Gunneridae</taxon>
        <taxon>Pentapetalae</taxon>
        <taxon>asterids</taxon>
        <taxon>lamiids</taxon>
        <taxon>Lamiales</taxon>
        <taxon>Pedaliaceae</taxon>
        <taxon>Sesamum</taxon>
    </lineage>
</organism>
<evidence type="ECO:0000256" key="2">
    <source>
        <dbReference type="ARBA" id="ARBA00007447"/>
    </source>
</evidence>
<dbReference type="FunFam" id="2.40.70.10:FF:000041">
    <property type="entry name" value="Basic 7S globulin"/>
    <property type="match status" value="1"/>
</dbReference>
<dbReference type="Gene3D" id="2.40.70.10">
    <property type="entry name" value="Acid Proteases"/>
    <property type="match status" value="2"/>
</dbReference>
<accession>A0AAE1XAV2</accession>
<sequence>MYRLLKAFGHHRCFPHCLAIDLGNGDCPRPPSPRSSATARWVTSPSADLLAGATVRSPTSVAQIECDGKSTEFAESMFEKKRMLIWENRLPATEATRMKTCNMLHVGQRHNHVCPCCEKQEKSLFRTKIRVTQKKPEPKPDKAIVWLEEICKIENLKYSESKRSNQVASTMFGSSNTFQPNQERCNHQFVYHVDLPENPSPALTIAHRPRLLPPLTSMDKPGPGCSNDTCSFFPENPVTGKGGMGQILTDRFALPTAKNPAQLGPVSQIVLSCTFPNKYSRIYRGLARGSTGLATLGRFNYSLSAQISRGSSDPWIFALCLPSSSNASGIALFNSAGPYNFSPKIDASELLTYTPLILGPRGSDTKIFYWYKSPDYYIGLTSFRVNDKVVLLNQTLLAIDENGLGGTKLSTSKPYTVLQSSIFKALTDAFVKESDALNLTRVNPVAPFSVCYAAEKISRTRVGPAVPAIDLVLGKDNVLWRIYGSNSMVRMKNEWCLGFVDGGDAPKTSIVIGGHQLEDNLVQFDLEREILGFSSSLLLRSTTCANFDFKAN</sequence>
<evidence type="ECO:0000313" key="7">
    <source>
        <dbReference type="EMBL" id="KAK4408058.1"/>
    </source>
</evidence>
<keyword evidence="4" id="KW-0732">Signal</keyword>
<evidence type="ECO:0000256" key="1">
    <source>
        <dbReference type="ARBA" id="ARBA00004239"/>
    </source>
</evidence>
<dbReference type="SUPFAM" id="SSF50630">
    <property type="entry name" value="Acid proteases"/>
    <property type="match status" value="1"/>
</dbReference>
<feature type="domain" description="Xylanase inhibitor C-terminal" evidence="5">
    <location>
        <begin position="375"/>
        <end position="534"/>
    </location>
</feature>
<dbReference type="GO" id="GO:0006508">
    <property type="term" value="P:proteolysis"/>
    <property type="evidence" value="ECO:0007669"/>
    <property type="project" value="InterPro"/>
</dbReference>
<dbReference type="InterPro" id="IPR001461">
    <property type="entry name" value="Aspartic_peptidase_A1"/>
</dbReference>
<dbReference type="InterPro" id="IPR032861">
    <property type="entry name" value="TAXi_N"/>
</dbReference>
<evidence type="ECO:0000259" key="6">
    <source>
        <dbReference type="Pfam" id="PF14543"/>
    </source>
</evidence>
<dbReference type="GO" id="GO:0005576">
    <property type="term" value="C:extracellular region"/>
    <property type="evidence" value="ECO:0007669"/>
    <property type="project" value="UniProtKB-SubCell"/>
</dbReference>
<dbReference type="Pfam" id="PF14543">
    <property type="entry name" value="TAXi_N"/>
    <property type="match status" value="1"/>
</dbReference>
<reference evidence="7" key="2">
    <citation type="journal article" date="2024" name="Plant">
        <title>Genomic evolution and insights into agronomic trait innovations of Sesamum species.</title>
        <authorList>
            <person name="Miao H."/>
            <person name="Wang L."/>
            <person name="Qu L."/>
            <person name="Liu H."/>
            <person name="Sun Y."/>
            <person name="Le M."/>
            <person name="Wang Q."/>
            <person name="Wei S."/>
            <person name="Zheng Y."/>
            <person name="Lin W."/>
            <person name="Duan Y."/>
            <person name="Cao H."/>
            <person name="Xiong S."/>
            <person name="Wang X."/>
            <person name="Wei L."/>
            <person name="Li C."/>
            <person name="Ma Q."/>
            <person name="Ju M."/>
            <person name="Zhao R."/>
            <person name="Li G."/>
            <person name="Mu C."/>
            <person name="Tian Q."/>
            <person name="Mei H."/>
            <person name="Zhang T."/>
            <person name="Gao T."/>
            <person name="Zhang H."/>
        </authorList>
    </citation>
    <scope>NUCLEOTIDE SEQUENCE</scope>
    <source>
        <strain evidence="7">K16</strain>
    </source>
</reference>
<dbReference type="PANTHER" id="PTHR47965">
    <property type="entry name" value="ASPARTYL PROTEASE-RELATED"/>
    <property type="match status" value="1"/>
</dbReference>
<name>A0AAE1XAV2_9LAMI</name>
<dbReference type="Proteomes" id="UP001289374">
    <property type="component" value="Unassembled WGS sequence"/>
</dbReference>
<dbReference type="InterPro" id="IPR021109">
    <property type="entry name" value="Peptidase_aspartic_dom_sf"/>
</dbReference>
<dbReference type="EMBL" id="JACGWL010000002">
    <property type="protein sequence ID" value="KAK4408058.1"/>
    <property type="molecule type" value="Genomic_DNA"/>
</dbReference>
<proteinExistence type="inferred from homology"/>
<keyword evidence="8" id="KW-1185">Reference proteome</keyword>
<evidence type="ECO:0000259" key="5">
    <source>
        <dbReference type="Pfam" id="PF14541"/>
    </source>
</evidence>
<dbReference type="GO" id="GO:0004190">
    <property type="term" value="F:aspartic-type endopeptidase activity"/>
    <property type="evidence" value="ECO:0007669"/>
    <property type="project" value="InterPro"/>
</dbReference>
<dbReference type="AlphaFoldDB" id="A0AAE1XAV2"/>
<protein>
    <submittedName>
        <fullName evidence="7">Aspartic proteinase GIP2</fullName>
    </submittedName>
</protein>
<dbReference type="Pfam" id="PF14541">
    <property type="entry name" value="TAXi_C"/>
    <property type="match status" value="1"/>
</dbReference>
<evidence type="ECO:0000313" key="8">
    <source>
        <dbReference type="Proteomes" id="UP001289374"/>
    </source>
</evidence>
<comment type="similarity">
    <text evidence="2">Belongs to the peptidase A1 family.</text>
</comment>
<evidence type="ECO:0000256" key="4">
    <source>
        <dbReference type="ARBA" id="ARBA00022729"/>
    </source>
</evidence>
<feature type="domain" description="Xylanase inhibitor N-terminal" evidence="6">
    <location>
        <begin position="216"/>
        <end position="333"/>
    </location>
</feature>
<gene>
    <name evidence="7" type="ORF">Sango_0386800</name>
</gene>
<keyword evidence="3" id="KW-0964">Secreted</keyword>
<comment type="subcellular location">
    <subcellularLocation>
        <location evidence="1">Secreted</location>
        <location evidence="1">Extracellular space</location>
    </subcellularLocation>
</comment>
<evidence type="ECO:0000256" key="3">
    <source>
        <dbReference type="ARBA" id="ARBA00022525"/>
    </source>
</evidence>
<dbReference type="InterPro" id="IPR032799">
    <property type="entry name" value="TAXi_C"/>
</dbReference>
<reference evidence="7" key="1">
    <citation type="submission" date="2020-06" db="EMBL/GenBank/DDBJ databases">
        <authorList>
            <person name="Li T."/>
            <person name="Hu X."/>
            <person name="Zhang T."/>
            <person name="Song X."/>
            <person name="Zhang H."/>
            <person name="Dai N."/>
            <person name="Sheng W."/>
            <person name="Hou X."/>
            <person name="Wei L."/>
        </authorList>
    </citation>
    <scope>NUCLEOTIDE SEQUENCE</scope>
    <source>
        <strain evidence="7">K16</strain>
        <tissue evidence="7">Leaf</tissue>
    </source>
</reference>